<dbReference type="PANTHER" id="PTHR12673:SF159">
    <property type="entry name" value="LD03170P"/>
    <property type="match status" value="1"/>
</dbReference>
<feature type="compositionally biased region" description="Polar residues" evidence="9">
    <location>
        <begin position="782"/>
        <end position="805"/>
    </location>
</feature>
<evidence type="ECO:0000259" key="11">
    <source>
        <dbReference type="PROSITE" id="PS50178"/>
    </source>
</evidence>
<evidence type="ECO:0000256" key="5">
    <source>
        <dbReference type="ARBA" id="ARBA00022771"/>
    </source>
</evidence>
<keyword evidence="2" id="KW-0963">Cytoplasm</keyword>
<dbReference type="Pfam" id="PF00621">
    <property type="entry name" value="RhoGEF"/>
    <property type="match status" value="1"/>
</dbReference>
<feature type="compositionally biased region" description="Polar residues" evidence="9">
    <location>
        <begin position="613"/>
        <end position="644"/>
    </location>
</feature>
<dbReference type="PROSITE" id="PS00741">
    <property type="entry name" value="DH_1"/>
    <property type="match status" value="1"/>
</dbReference>
<dbReference type="InterPro" id="IPR035899">
    <property type="entry name" value="DBL_dom_sf"/>
</dbReference>
<dbReference type="InterPro" id="IPR001331">
    <property type="entry name" value="GDS_CDC24_CS"/>
</dbReference>
<dbReference type="EMBL" id="GIBP01000597">
    <property type="protein sequence ID" value="NDV29566.1"/>
    <property type="molecule type" value="Transcribed_RNA"/>
</dbReference>
<comment type="subcellular location">
    <subcellularLocation>
        <location evidence="1">Cytoplasm</location>
        <location evidence="1">Cytoskeleton</location>
    </subcellularLocation>
</comment>
<evidence type="ECO:0000313" key="12">
    <source>
        <dbReference type="EMBL" id="NDV29566.1"/>
    </source>
</evidence>
<keyword evidence="4" id="KW-0479">Metal-binding</keyword>
<evidence type="ECO:0000256" key="6">
    <source>
        <dbReference type="ARBA" id="ARBA00022833"/>
    </source>
</evidence>
<dbReference type="InterPro" id="IPR011011">
    <property type="entry name" value="Znf_FYVE_PHD"/>
</dbReference>
<protein>
    <recommendedName>
        <fullName evidence="13">FYVE-type domain-containing protein</fullName>
    </recommendedName>
</protein>
<dbReference type="SMART" id="SM00325">
    <property type="entry name" value="RhoGEF"/>
    <property type="match status" value="1"/>
</dbReference>
<name>A0A6B2KXW7_9EUKA</name>
<proteinExistence type="predicted"/>
<dbReference type="InterPro" id="IPR001849">
    <property type="entry name" value="PH_domain"/>
</dbReference>
<accession>A0A6B2KXW7</accession>
<feature type="region of interest" description="Disordered" evidence="9">
    <location>
        <begin position="417"/>
        <end position="820"/>
    </location>
</feature>
<organism evidence="12">
    <name type="scientific">Arcella intermedia</name>
    <dbReference type="NCBI Taxonomy" id="1963864"/>
    <lineage>
        <taxon>Eukaryota</taxon>
        <taxon>Amoebozoa</taxon>
        <taxon>Tubulinea</taxon>
        <taxon>Elardia</taxon>
        <taxon>Arcellinida</taxon>
        <taxon>Sphaerothecina</taxon>
        <taxon>Arcellidae</taxon>
        <taxon>Arcella</taxon>
    </lineage>
</organism>
<dbReference type="SUPFAM" id="SSF57903">
    <property type="entry name" value="FYVE/PHD zinc finger"/>
    <property type="match status" value="1"/>
</dbReference>
<evidence type="ECO:0000256" key="1">
    <source>
        <dbReference type="ARBA" id="ARBA00004245"/>
    </source>
</evidence>
<dbReference type="AlphaFoldDB" id="A0A6B2KXW7"/>
<dbReference type="InterPro" id="IPR011993">
    <property type="entry name" value="PH-like_dom_sf"/>
</dbReference>
<dbReference type="InterPro" id="IPR013083">
    <property type="entry name" value="Znf_RING/FYVE/PHD"/>
</dbReference>
<dbReference type="Gene3D" id="1.20.900.10">
    <property type="entry name" value="Dbl homology (DH) domain"/>
    <property type="match status" value="1"/>
</dbReference>
<dbReference type="InterPro" id="IPR051092">
    <property type="entry name" value="FYVE_RhoGEF_PH"/>
</dbReference>
<feature type="domain" description="FYVE-type" evidence="11">
    <location>
        <begin position="346"/>
        <end position="403"/>
    </location>
</feature>
<evidence type="ECO:0000259" key="10">
    <source>
        <dbReference type="PROSITE" id="PS50010"/>
    </source>
</evidence>
<dbReference type="SUPFAM" id="SSF48065">
    <property type="entry name" value="DBL homology domain (DH-domain)"/>
    <property type="match status" value="1"/>
</dbReference>
<dbReference type="PANTHER" id="PTHR12673">
    <property type="entry name" value="FACIOGENITAL DYSPLASIA PROTEIN"/>
    <property type="match status" value="1"/>
</dbReference>
<dbReference type="GO" id="GO:0005085">
    <property type="term" value="F:guanyl-nucleotide exchange factor activity"/>
    <property type="evidence" value="ECO:0007669"/>
    <property type="project" value="UniProtKB-KW"/>
</dbReference>
<feature type="compositionally biased region" description="Low complexity" evidence="9">
    <location>
        <begin position="588"/>
        <end position="608"/>
    </location>
</feature>
<dbReference type="GO" id="GO:0005856">
    <property type="term" value="C:cytoskeleton"/>
    <property type="evidence" value="ECO:0007669"/>
    <property type="project" value="UniProtKB-SubCell"/>
</dbReference>
<evidence type="ECO:0000256" key="7">
    <source>
        <dbReference type="ARBA" id="ARBA00023212"/>
    </source>
</evidence>
<dbReference type="Pfam" id="PF00169">
    <property type="entry name" value="PH"/>
    <property type="match status" value="1"/>
</dbReference>
<evidence type="ECO:0000256" key="4">
    <source>
        <dbReference type="ARBA" id="ARBA00022723"/>
    </source>
</evidence>
<dbReference type="SMART" id="SM00064">
    <property type="entry name" value="FYVE"/>
    <property type="match status" value="1"/>
</dbReference>
<dbReference type="SMART" id="SM00233">
    <property type="entry name" value="PH"/>
    <property type="match status" value="1"/>
</dbReference>
<dbReference type="Gene3D" id="3.30.40.10">
    <property type="entry name" value="Zinc/RING finger domain, C3HC4 (zinc finger)"/>
    <property type="match status" value="1"/>
</dbReference>
<keyword evidence="5 8" id="KW-0863">Zinc-finger</keyword>
<reference evidence="12" key="1">
    <citation type="journal article" date="2020" name="J. Eukaryot. Microbiol.">
        <title>De novo Sequencing, Assembly and Annotation of the Transcriptome for the Free-Living Testate Amoeba Arcella intermedia.</title>
        <authorList>
            <person name="Ribeiro G.M."/>
            <person name="Porfirio-Sousa A.L."/>
            <person name="Maurer-Alcala X.X."/>
            <person name="Katz L.A."/>
            <person name="Lahr D.J.G."/>
        </authorList>
    </citation>
    <scope>NUCLEOTIDE SEQUENCE</scope>
</reference>
<dbReference type="InterPro" id="IPR000306">
    <property type="entry name" value="Znf_FYVE"/>
</dbReference>
<dbReference type="PROSITE" id="PS50010">
    <property type="entry name" value="DH_2"/>
    <property type="match status" value="1"/>
</dbReference>
<evidence type="ECO:0000256" key="2">
    <source>
        <dbReference type="ARBA" id="ARBA00022490"/>
    </source>
</evidence>
<feature type="domain" description="DH" evidence="10">
    <location>
        <begin position="21"/>
        <end position="207"/>
    </location>
</feature>
<feature type="compositionally biased region" description="Polar residues" evidence="9">
    <location>
        <begin position="577"/>
        <end position="587"/>
    </location>
</feature>
<feature type="compositionally biased region" description="Low complexity" evidence="9">
    <location>
        <begin position="655"/>
        <end position="781"/>
    </location>
</feature>
<keyword evidence="6" id="KW-0862">Zinc</keyword>
<dbReference type="GO" id="GO:0005737">
    <property type="term" value="C:cytoplasm"/>
    <property type="evidence" value="ECO:0007669"/>
    <property type="project" value="TreeGrafter"/>
</dbReference>
<feature type="compositionally biased region" description="Basic and acidic residues" evidence="9">
    <location>
        <begin position="501"/>
        <end position="514"/>
    </location>
</feature>
<dbReference type="GO" id="GO:0035556">
    <property type="term" value="P:intracellular signal transduction"/>
    <property type="evidence" value="ECO:0007669"/>
    <property type="project" value="InterPro"/>
</dbReference>
<dbReference type="Gene3D" id="2.30.29.30">
    <property type="entry name" value="Pleckstrin-homology domain (PH domain)/Phosphotyrosine-binding domain (PTB)"/>
    <property type="match status" value="1"/>
</dbReference>
<keyword evidence="3" id="KW-0344">Guanine-nucleotide releasing factor</keyword>
<sequence length="820" mass="91076">METDVLVKKNVLALDEKVSNKRERVIYEFLLTEQSYVRSLLILLHVFKNPIKKYLKELSLNEEHFMSLFSNLEDIIGVNSILLEDLMQCFKSWVPDQLLSPLVIKSAKNFKVYKPYSANYQQACSTYEELKKKKSNFNMFLRQLEEDPLCKGLPLPAYLIMPIQRIPRYVLLITEILKFTEETHVDYKGLVESLETVKNAAKDVNAAPKEQEDYYKTEKVIVKFEKWKDLQLKAPNRYFIKKGNLSKVCHHGGLKSRTFFLFTDLFFYASKSPSTGKWTVIHQFLWLTLSVSDETSRENAIRITSDKSSYLLIAKDADDKKEWMNCFSTVGVVNKAVAENVAPIWLPDTKDCMLCSKKFTQLRRRHHCRRCGWVVCASCSNNSRVLPGQGKVKVCDNCVRDEEEDDRVMSIFDYLGEQGTPEPAKKPEASIQKSSTVGPKSKFSFPFRTMSVSEASDLPEPQQSERSSKHKDKPTRTKSQPGLRKVISSSSPSNPIPTNEDTIKEEESSKEQVSKGEGSSNKSTNSPLSESSQFNTTSRSTVSELPTDRKLSSFLSTSSPNILGLGSIPDDPEEASESTQISSPQTNPRSPSPWKSSQSSNNLTSDSSGPIPLTSTPSKFFTVNRNYSTQPPKTRIQLGSNSVVLQHYTPPSPTTPLSSSSNSSTTNNTTTTESTTNANYSVTQTQTSTTATTTTTQTNMNTATNSTLNTATVPSPSPQNNTTATTTSTQTNTNIATNSTQNNTATASTPLTKTNTNTTPPPTAWTNTPTNTNSTGTATGPVQNSFVPRQTSGVHAKSKSMTDNSKVLGRSRVLKPQDNV</sequence>
<evidence type="ECO:0000256" key="3">
    <source>
        <dbReference type="ARBA" id="ARBA00022658"/>
    </source>
</evidence>
<dbReference type="CDD" id="cd00160">
    <property type="entry name" value="RhoGEF"/>
    <property type="match status" value="1"/>
</dbReference>
<evidence type="ECO:0000256" key="8">
    <source>
        <dbReference type="PROSITE-ProRule" id="PRU00091"/>
    </source>
</evidence>
<dbReference type="GO" id="GO:0008270">
    <property type="term" value="F:zinc ion binding"/>
    <property type="evidence" value="ECO:0007669"/>
    <property type="project" value="UniProtKB-KW"/>
</dbReference>
<dbReference type="InterPro" id="IPR000219">
    <property type="entry name" value="DH_dom"/>
</dbReference>
<dbReference type="InterPro" id="IPR017455">
    <property type="entry name" value="Znf_FYVE-rel"/>
</dbReference>
<feature type="compositionally biased region" description="Polar residues" evidence="9">
    <location>
        <begin position="521"/>
        <end position="544"/>
    </location>
</feature>
<evidence type="ECO:0000256" key="9">
    <source>
        <dbReference type="SAM" id="MobiDB-lite"/>
    </source>
</evidence>
<feature type="compositionally biased region" description="Low complexity" evidence="9">
    <location>
        <begin position="487"/>
        <end position="497"/>
    </location>
</feature>
<dbReference type="PROSITE" id="PS50178">
    <property type="entry name" value="ZF_FYVE"/>
    <property type="match status" value="1"/>
</dbReference>
<dbReference type="SUPFAM" id="SSF50729">
    <property type="entry name" value="PH domain-like"/>
    <property type="match status" value="1"/>
</dbReference>
<keyword evidence="7" id="KW-0206">Cytoskeleton</keyword>
<dbReference type="Pfam" id="PF01363">
    <property type="entry name" value="FYVE"/>
    <property type="match status" value="1"/>
</dbReference>
<evidence type="ECO:0008006" key="13">
    <source>
        <dbReference type="Google" id="ProtNLM"/>
    </source>
</evidence>